<gene>
    <name evidence="8" type="ORF">B0T10DRAFT_197230</name>
</gene>
<dbReference type="SMART" id="SM00320">
    <property type="entry name" value="WD40"/>
    <property type="match status" value="4"/>
</dbReference>
<dbReference type="Proteomes" id="UP000777438">
    <property type="component" value="Unassembled WGS sequence"/>
</dbReference>
<keyword evidence="3" id="KW-0175">Coiled coil</keyword>
<comment type="function">
    <text evidence="6">Involved in mitochondrial fission. Acts as an adapter protein required to form mitochondrial fission complexes. Formation of these complexes is required to promote constriction and fission of the mitochondrial compartment at a late step in mitochondrial division.</text>
</comment>
<reference evidence="8 9" key="1">
    <citation type="journal article" date="2021" name="Nat. Commun.">
        <title>Genetic determinants of endophytism in the Arabidopsis root mycobiome.</title>
        <authorList>
            <person name="Mesny F."/>
            <person name="Miyauchi S."/>
            <person name="Thiergart T."/>
            <person name="Pickel B."/>
            <person name="Atanasova L."/>
            <person name="Karlsson M."/>
            <person name="Huettel B."/>
            <person name="Barry K.W."/>
            <person name="Haridas S."/>
            <person name="Chen C."/>
            <person name="Bauer D."/>
            <person name="Andreopoulos W."/>
            <person name="Pangilinan J."/>
            <person name="LaButti K."/>
            <person name="Riley R."/>
            <person name="Lipzen A."/>
            <person name="Clum A."/>
            <person name="Drula E."/>
            <person name="Henrissat B."/>
            <person name="Kohler A."/>
            <person name="Grigoriev I.V."/>
            <person name="Martin F.M."/>
            <person name="Hacquard S."/>
        </authorList>
    </citation>
    <scope>NUCLEOTIDE SEQUENCE [LARGE SCALE GENOMIC DNA]</scope>
    <source>
        <strain evidence="8 9">MPI-CAGE-CH-0241</strain>
    </source>
</reference>
<evidence type="ECO:0000313" key="9">
    <source>
        <dbReference type="Proteomes" id="UP000777438"/>
    </source>
</evidence>
<evidence type="ECO:0000256" key="7">
    <source>
        <dbReference type="PROSITE-ProRule" id="PRU00221"/>
    </source>
</evidence>
<dbReference type="Gene3D" id="2.130.10.10">
    <property type="entry name" value="YVTN repeat-like/Quinoprotein amine dehydrogenase"/>
    <property type="match status" value="2"/>
</dbReference>
<dbReference type="PANTHER" id="PTHR22847:SF637">
    <property type="entry name" value="WD REPEAT DOMAIN 5B"/>
    <property type="match status" value="1"/>
</dbReference>
<proteinExistence type="inferred from homology"/>
<accession>A0A9P9AJ19</accession>
<name>A0A9P9AJ19_9HYPO</name>
<evidence type="ECO:0000256" key="3">
    <source>
        <dbReference type="ARBA" id="ARBA00023054"/>
    </source>
</evidence>
<comment type="similarity">
    <text evidence="4">Belongs to the WD repeat MDV1/CAF4 family.</text>
</comment>
<keyword evidence="9" id="KW-1185">Reference proteome</keyword>
<dbReference type="PROSITE" id="PS50082">
    <property type="entry name" value="WD_REPEATS_2"/>
    <property type="match status" value="1"/>
</dbReference>
<keyword evidence="2" id="KW-0677">Repeat</keyword>
<dbReference type="PANTHER" id="PTHR22847">
    <property type="entry name" value="WD40 REPEAT PROTEIN"/>
    <property type="match status" value="1"/>
</dbReference>
<dbReference type="InterPro" id="IPR015943">
    <property type="entry name" value="WD40/YVTN_repeat-like_dom_sf"/>
</dbReference>
<dbReference type="GO" id="GO:1990234">
    <property type="term" value="C:transferase complex"/>
    <property type="evidence" value="ECO:0007669"/>
    <property type="project" value="UniProtKB-ARBA"/>
</dbReference>
<comment type="caution">
    <text evidence="8">The sequence shown here is derived from an EMBL/GenBank/DDBJ whole genome shotgun (WGS) entry which is preliminary data.</text>
</comment>
<dbReference type="Pfam" id="PF00400">
    <property type="entry name" value="WD40"/>
    <property type="match status" value="1"/>
</dbReference>
<dbReference type="InterPro" id="IPR001680">
    <property type="entry name" value="WD40_rpt"/>
</dbReference>
<organism evidence="8 9">
    <name type="scientific">Thelonectria olida</name>
    <dbReference type="NCBI Taxonomy" id="1576542"/>
    <lineage>
        <taxon>Eukaryota</taxon>
        <taxon>Fungi</taxon>
        <taxon>Dikarya</taxon>
        <taxon>Ascomycota</taxon>
        <taxon>Pezizomycotina</taxon>
        <taxon>Sordariomycetes</taxon>
        <taxon>Hypocreomycetidae</taxon>
        <taxon>Hypocreales</taxon>
        <taxon>Nectriaceae</taxon>
        <taxon>Thelonectria</taxon>
    </lineage>
</organism>
<dbReference type="SUPFAM" id="SSF101908">
    <property type="entry name" value="Putative isomerase YbhE"/>
    <property type="match status" value="1"/>
</dbReference>
<evidence type="ECO:0000256" key="6">
    <source>
        <dbReference type="ARBA" id="ARBA00043913"/>
    </source>
</evidence>
<protein>
    <recommendedName>
        <fullName evidence="5">Mitochondrial division protein 1</fullName>
    </recommendedName>
</protein>
<evidence type="ECO:0000256" key="1">
    <source>
        <dbReference type="ARBA" id="ARBA00022574"/>
    </source>
</evidence>
<dbReference type="AlphaFoldDB" id="A0A9P9AJ19"/>
<evidence type="ECO:0000256" key="5">
    <source>
        <dbReference type="ARBA" id="ARBA00039789"/>
    </source>
</evidence>
<sequence>MPPDSSKFRTMYSLVGALGWVHDVAFSPNGEMLAVILGTRSTIGIWKLVRMPTEHMGCFFQRRQTLQSISQYFDQIVFTTNRQLVTKDYSNALPSTWQLDHQDRFQPVQRHGNIPKSGSYTSFTLSQSGLVLIIMGRLSTKGQKSQDIDVWKCNSDGHFKNEQRLKNLKDHEYHGIACSSDGRWLVESSNRMWHNTWIRDLSGSRTRQCLLPAGIPSKSVTVAEFSPDSQRLVLGCGNETFLYENDDRGTWTIEKNLRSRSPILSVAFSSNSRITATGREDGRIDIWERDKDGSLTQWTLPREDRPRSPVDHLALSLNGLFLVSVQGSMVNIWENTQR</sequence>
<feature type="repeat" description="WD" evidence="7">
    <location>
        <begin position="263"/>
        <end position="297"/>
    </location>
</feature>
<keyword evidence="1 7" id="KW-0853">WD repeat</keyword>
<evidence type="ECO:0000256" key="2">
    <source>
        <dbReference type="ARBA" id="ARBA00022737"/>
    </source>
</evidence>
<evidence type="ECO:0000313" key="8">
    <source>
        <dbReference type="EMBL" id="KAH6876563.1"/>
    </source>
</evidence>
<dbReference type="EMBL" id="JAGPYM010000034">
    <property type="protein sequence ID" value="KAH6876563.1"/>
    <property type="molecule type" value="Genomic_DNA"/>
</dbReference>
<evidence type="ECO:0000256" key="4">
    <source>
        <dbReference type="ARBA" id="ARBA00038415"/>
    </source>
</evidence>